<organism evidence="1 2">
    <name type="scientific">Trifolium pratense</name>
    <name type="common">Red clover</name>
    <dbReference type="NCBI Taxonomy" id="57577"/>
    <lineage>
        <taxon>Eukaryota</taxon>
        <taxon>Viridiplantae</taxon>
        <taxon>Streptophyta</taxon>
        <taxon>Embryophyta</taxon>
        <taxon>Tracheophyta</taxon>
        <taxon>Spermatophyta</taxon>
        <taxon>Magnoliopsida</taxon>
        <taxon>eudicotyledons</taxon>
        <taxon>Gunneridae</taxon>
        <taxon>Pentapetalae</taxon>
        <taxon>rosids</taxon>
        <taxon>fabids</taxon>
        <taxon>Fabales</taxon>
        <taxon>Fabaceae</taxon>
        <taxon>Papilionoideae</taxon>
        <taxon>50 kb inversion clade</taxon>
        <taxon>NPAAA clade</taxon>
        <taxon>Hologalegina</taxon>
        <taxon>IRL clade</taxon>
        <taxon>Trifolieae</taxon>
        <taxon>Trifolium</taxon>
    </lineage>
</organism>
<reference evidence="1" key="1">
    <citation type="submission" date="2023-10" db="EMBL/GenBank/DDBJ databases">
        <authorList>
            <person name="Rodriguez Cubillos JULIANA M."/>
            <person name="De Vega J."/>
        </authorList>
    </citation>
    <scope>NUCLEOTIDE SEQUENCE</scope>
</reference>
<dbReference type="EMBL" id="CASHSV030000001">
    <property type="protein sequence ID" value="CAJ2629696.1"/>
    <property type="molecule type" value="Genomic_DNA"/>
</dbReference>
<sequence>MAAAVLHRLRRAHPFLLHYRLCSTTTTTSISSGDSPNFNYLPPSLIPDPTTSNSKHSVLEQFEKKWKQLAWSLVDRYAVDGIILSETSKSRQAFIDDTTKKITAFSALLPTPPHQHTQQEIIILAACEKRNNFNRLARLLNLNDFLVKQDEIAAKLNNYKLTFLAEIISDFPNIRRQTPLSPLPDRDDLHHELILLRVKESRSNLNPTSLFHTFQVMCEKLKTFNWLMREKENMSTTLTSLEVDLLFKIFSESVKPPRLFDGWPNKWAELYETWNELKDRLMRLIDNNNNITLMMPLKILSERVNILNRLLTLKEMLLKEDYLSAELTYSRVTSLEDIINSFYDMPPLLDQKELGKWNELDKRLQWLRLIELEEAEVFSKRSNREVLFKKGSRSKSQLQTRTEPPPAGPVYLHWYKPPQSAISKHASLSASRTFPPDPEGNLCYYPDE</sequence>
<proteinExistence type="predicted"/>
<keyword evidence="2" id="KW-1185">Reference proteome</keyword>
<dbReference type="Proteomes" id="UP001177021">
    <property type="component" value="Unassembled WGS sequence"/>
</dbReference>
<accession>A0ACB0IC69</accession>
<evidence type="ECO:0000313" key="2">
    <source>
        <dbReference type="Proteomes" id="UP001177021"/>
    </source>
</evidence>
<evidence type="ECO:0000313" key="1">
    <source>
        <dbReference type="EMBL" id="CAJ2629696.1"/>
    </source>
</evidence>
<name>A0ACB0IC69_TRIPR</name>
<protein>
    <submittedName>
        <fullName evidence="1">Uncharacterized protein</fullName>
    </submittedName>
</protein>
<gene>
    <name evidence="1" type="ORF">MILVUS5_LOCUS1622</name>
</gene>
<comment type="caution">
    <text evidence="1">The sequence shown here is derived from an EMBL/GenBank/DDBJ whole genome shotgun (WGS) entry which is preliminary data.</text>
</comment>